<sequence>MKVMERTPGEQSSNQSKRVLLLKSTMLGKFCWRLALKISRTRTSTRHIWLQHLCLLHTLKLGGTNIC</sequence>
<evidence type="ECO:0000313" key="1">
    <source>
        <dbReference type="EMBL" id="MED6259752.1"/>
    </source>
</evidence>
<organism evidence="1 2">
    <name type="scientific">Ataeniobius toweri</name>
    <dbReference type="NCBI Taxonomy" id="208326"/>
    <lineage>
        <taxon>Eukaryota</taxon>
        <taxon>Metazoa</taxon>
        <taxon>Chordata</taxon>
        <taxon>Craniata</taxon>
        <taxon>Vertebrata</taxon>
        <taxon>Euteleostomi</taxon>
        <taxon>Actinopterygii</taxon>
        <taxon>Neopterygii</taxon>
        <taxon>Teleostei</taxon>
        <taxon>Neoteleostei</taxon>
        <taxon>Acanthomorphata</taxon>
        <taxon>Ovalentaria</taxon>
        <taxon>Atherinomorphae</taxon>
        <taxon>Cyprinodontiformes</taxon>
        <taxon>Goodeidae</taxon>
        <taxon>Ataeniobius</taxon>
    </lineage>
</organism>
<dbReference type="EMBL" id="JAHUTI010086657">
    <property type="protein sequence ID" value="MED6259752.1"/>
    <property type="molecule type" value="Genomic_DNA"/>
</dbReference>
<dbReference type="Proteomes" id="UP001345963">
    <property type="component" value="Unassembled WGS sequence"/>
</dbReference>
<gene>
    <name evidence="1" type="ORF">ATANTOWER_030106</name>
</gene>
<comment type="caution">
    <text evidence="1">The sequence shown here is derived from an EMBL/GenBank/DDBJ whole genome shotgun (WGS) entry which is preliminary data.</text>
</comment>
<protein>
    <submittedName>
        <fullName evidence="1">Uncharacterized protein</fullName>
    </submittedName>
</protein>
<name>A0ABU7C9W2_9TELE</name>
<keyword evidence="2" id="KW-1185">Reference proteome</keyword>
<accession>A0ABU7C9W2</accession>
<proteinExistence type="predicted"/>
<evidence type="ECO:0000313" key="2">
    <source>
        <dbReference type="Proteomes" id="UP001345963"/>
    </source>
</evidence>
<reference evidence="1 2" key="1">
    <citation type="submission" date="2021-07" db="EMBL/GenBank/DDBJ databases">
        <authorList>
            <person name="Palmer J.M."/>
        </authorList>
    </citation>
    <scope>NUCLEOTIDE SEQUENCE [LARGE SCALE GENOMIC DNA]</scope>
    <source>
        <strain evidence="1 2">AT_MEX2019</strain>
        <tissue evidence="1">Muscle</tissue>
    </source>
</reference>